<evidence type="ECO:0000256" key="1">
    <source>
        <dbReference type="SAM" id="Coils"/>
    </source>
</evidence>
<keyword evidence="1" id="KW-0175">Coiled coil</keyword>
<reference evidence="3" key="1">
    <citation type="journal article" date="2020" name="Stud. Mycol.">
        <title>101 Dothideomycetes genomes: a test case for predicting lifestyles and emergence of pathogens.</title>
        <authorList>
            <person name="Haridas S."/>
            <person name="Albert R."/>
            <person name="Binder M."/>
            <person name="Bloem J."/>
            <person name="Labutti K."/>
            <person name="Salamov A."/>
            <person name="Andreopoulos B."/>
            <person name="Baker S."/>
            <person name="Barry K."/>
            <person name="Bills G."/>
            <person name="Bluhm B."/>
            <person name="Cannon C."/>
            <person name="Castanera R."/>
            <person name="Culley D."/>
            <person name="Daum C."/>
            <person name="Ezra D."/>
            <person name="Gonzalez J."/>
            <person name="Henrissat B."/>
            <person name="Kuo A."/>
            <person name="Liang C."/>
            <person name="Lipzen A."/>
            <person name="Lutzoni F."/>
            <person name="Magnuson J."/>
            <person name="Mondo S."/>
            <person name="Nolan M."/>
            <person name="Ohm R."/>
            <person name="Pangilinan J."/>
            <person name="Park H.-J."/>
            <person name="Ramirez L."/>
            <person name="Alfaro M."/>
            <person name="Sun H."/>
            <person name="Tritt A."/>
            <person name="Yoshinaga Y."/>
            <person name="Zwiers L.-H."/>
            <person name="Turgeon B."/>
            <person name="Goodwin S."/>
            <person name="Spatafora J."/>
            <person name="Crous P."/>
            <person name="Grigoriev I."/>
        </authorList>
    </citation>
    <scope>NUCLEOTIDE SEQUENCE</scope>
    <source>
        <strain evidence="3">CBS 121739</strain>
    </source>
</reference>
<dbReference type="GeneID" id="54488110"/>
<name>A0A6A6W5M1_9PEZI</name>
<feature type="compositionally biased region" description="Low complexity" evidence="2">
    <location>
        <begin position="139"/>
        <end position="153"/>
    </location>
</feature>
<dbReference type="EMBL" id="ML996573">
    <property type="protein sequence ID" value="KAF2757469.1"/>
    <property type="molecule type" value="Genomic_DNA"/>
</dbReference>
<feature type="compositionally biased region" description="Low complexity" evidence="2">
    <location>
        <begin position="70"/>
        <end position="82"/>
    </location>
</feature>
<sequence length="205" mass="22991">MTEQAAQTFQRIIAENRELLEKLQANQREMEQLANYMLSVDLQSSHESVKSGPPNSKFGRDGSVGLPLDSISSARSNSQRSSHVPAVGKPQPSSASKRRERTMSFTSWKGREPQASIEKAPSADPSHARISDSRPTGTIRFIPAPRPAIIPRAGSPVEEDDTTEDEAEETKTVYLRRSRQNHHVTALEAREELYGPDDRWYLPRR</sequence>
<dbReference type="Proteomes" id="UP000799437">
    <property type="component" value="Unassembled WGS sequence"/>
</dbReference>
<feature type="coiled-coil region" evidence="1">
    <location>
        <begin position="6"/>
        <end position="36"/>
    </location>
</feature>
<feature type="region of interest" description="Disordered" evidence="2">
    <location>
        <begin position="42"/>
        <end position="170"/>
    </location>
</feature>
<proteinExistence type="predicted"/>
<organism evidence="3 4">
    <name type="scientific">Pseudovirgaria hyperparasitica</name>
    <dbReference type="NCBI Taxonomy" id="470096"/>
    <lineage>
        <taxon>Eukaryota</taxon>
        <taxon>Fungi</taxon>
        <taxon>Dikarya</taxon>
        <taxon>Ascomycota</taxon>
        <taxon>Pezizomycotina</taxon>
        <taxon>Dothideomycetes</taxon>
        <taxon>Dothideomycetes incertae sedis</taxon>
        <taxon>Acrospermales</taxon>
        <taxon>Acrospermaceae</taxon>
        <taxon>Pseudovirgaria</taxon>
    </lineage>
</organism>
<dbReference type="RefSeq" id="XP_033599920.1">
    <property type="nucleotide sequence ID" value="XM_033747056.1"/>
</dbReference>
<dbReference type="AlphaFoldDB" id="A0A6A6W5M1"/>
<accession>A0A6A6W5M1</accession>
<protein>
    <submittedName>
        <fullName evidence="3">Uncharacterized protein</fullName>
    </submittedName>
</protein>
<feature type="compositionally biased region" description="Acidic residues" evidence="2">
    <location>
        <begin position="157"/>
        <end position="168"/>
    </location>
</feature>
<gene>
    <name evidence="3" type="ORF">EJ05DRAFT_501004</name>
</gene>
<keyword evidence="4" id="KW-1185">Reference proteome</keyword>
<evidence type="ECO:0000313" key="4">
    <source>
        <dbReference type="Proteomes" id="UP000799437"/>
    </source>
</evidence>
<evidence type="ECO:0000256" key="2">
    <source>
        <dbReference type="SAM" id="MobiDB-lite"/>
    </source>
</evidence>
<evidence type="ECO:0000313" key="3">
    <source>
        <dbReference type="EMBL" id="KAF2757469.1"/>
    </source>
</evidence>